<dbReference type="CDD" id="cd10456">
    <property type="entry name" value="GIY-YIG_UPF0213"/>
    <property type="match status" value="1"/>
</dbReference>
<accession>A0A9D1XKN1</accession>
<reference evidence="3" key="2">
    <citation type="submission" date="2021-04" db="EMBL/GenBank/DDBJ databases">
        <authorList>
            <person name="Gilroy R."/>
        </authorList>
    </citation>
    <scope>NUCLEOTIDE SEQUENCE</scope>
    <source>
        <strain evidence="3">ChiGjej1B1-14440</strain>
    </source>
</reference>
<dbReference type="SMART" id="SM00465">
    <property type="entry name" value="GIYc"/>
    <property type="match status" value="1"/>
</dbReference>
<feature type="domain" description="GIY-YIG" evidence="2">
    <location>
        <begin position="2"/>
        <end position="77"/>
    </location>
</feature>
<comment type="similarity">
    <text evidence="1">Belongs to the UPF0213 family.</text>
</comment>
<dbReference type="PANTHER" id="PTHR34477:SF1">
    <property type="entry name" value="UPF0213 PROTEIN YHBQ"/>
    <property type="match status" value="1"/>
</dbReference>
<dbReference type="Gene3D" id="3.40.1440.10">
    <property type="entry name" value="GIY-YIG endonuclease"/>
    <property type="match status" value="1"/>
</dbReference>
<organism evidence="3 4">
    <name type="scientific">Candidatus Erysipelatoclostridium merdavium</name>
    <dbReference type="NCBI Taxonomy" id="2838566"/>
    <lineage>
        <taxon>Bacteria</taxon>
        <taxon>Bacillati</taxon>
        <taxon>Bacillota</taxon>
        <taxon>Erysipelotrichia</taxon>
        <taxon>Erysipelotrichales</taxon>
        <taxon>Erysipelotrichales incertae sedis</taxon>
    </lineage>
</organism>
<evidence type="ECO:0000256" key="1">
    <source>
        <dbReference type="ARBA" id="ARBA00007435"/>
    </source>
</evidence>
<dbReference type="EMBL" id="DXET01000073">
    <property type="protein sequence ID" value="HIX80926.1"/>
    <property type="molecule type" value="Genomic_DNA"/>
</dbReference>
<protein>
    <submittedName>
        <fullName evidence="3">GIY-YIG nuclease family protein</fullName>
    </submittedName>
</protein>
<dbReference type="InterPro" id="IPR050190">
    <property type="entry name" value="UPF0213_domain"/>
</dbReference>
<evidence type="ECO:0000313" key="4">
    <source>
        <dbReference type="Proteomes" id="UP000886724"/>
    </source>
</evidence>
<comment type="caution">
    <text evidence="3">The sequence shown here is derived from an EMBL/GenBank/DDBJ whole genome shotgun (WGS) entry which is preliminary data.</text>
</comment>
<gene>
    <name evidence="3" type="ORF">H9980_03000</name>
</gene>
<sequence>MKKNYVYIVECNDHSYYTGWTTDLKKRIATHNNGHGAKYTRARRPVKLIYFEEFIDKSSALKREYFIKQLSHKQKEALINKNVSLD</sequence>
<evidence type="ECO:0000313" key="3">
    <source>
        <dbReference type="EMBL" id="HIX80926.1"/>
    </source>
</evidence>
<dbReference type="Pfam" id="PF01541">
    <property type="entry name" value="GIY-YIG"/>
    <property type="match status" value="1"/>
</dbReference>
<evidence type="ECO:0000259" key="2">
    <source>
        <dbReference type="PROSITE" id="PS50164"/>
    </source>
</evidence>
<name>A0A9D1XKN1_9FIRM</name>
<reference evidence="3" key="1">
    <citation type="journal article" date="2021" name="PeerJ">
        <title>Extensive microbial diversity within the chicken gut microbiome revealed by metagenomics and culture.</title>
        <authorList>
            <person name="Gilroy R."/>
            <person name="Ravi A."/>
            <person name="Getino M."/>
            <person name="Pursley I."/>
            <person name="Horton D.L."/>
            <person name="Alikhan N.F."/>
            <person name="Baker D."/>
            <person name="Gharbi K."/>
            <person name="Hall N."/>
            <person name="Watson M."/>
            <person name="Adriaenssens E.M."/>
            <person name="Foster-Nyarko E."/>
            <person name="Jarju S."/>
            <person name="Secka A."/>
            <person name="Antonio M."/>
            <person name="Oren A."/>
            <person name="Chaudhuri R.R."/>
            <person name="La Ragione R."/>
            <person name="Hildebrand F."/>
            <person name="Pallen M.J."/>
        </authorList>
    </citation>
    <scope>NUCLEOTIDE SEQUENCE</scope>
    <source>
        <strain evidence="3">ChiGjej1B1-14440</strain>
    </source>
</reference>
<dbReference type="PROSITE" id="PS50164">
    <property type="entry name" value="GIY_YIG"/>
    <property type="match status" value="1"/>
</dbReference>
<dbReference type="Proteomes" id="UP000886724">
    <property type="component" value="Unassembled WGS sequence"/>
</dbReference>
<dbReference type="AlphaFoldDB" id="A0A9D1XKN1"/>
<dbReference type="InterPro" id="IPR000305">
    <property type="entry name" value="GIY-YIG_endonuc"/>
</dbReference>
<dbReference type="PANTHER" id="PTHR34477">
    <property type="entry name" value="UPF0213 PROTEIN YHBQ"/>
    <property type="match status" value="1"/>
</dbReference>
<dbReference type="SUPFAM" id="SSF82771">
    <property type="entry name" value="GIY-YIG endonuclease"/>
    <property type="match status" value="1"/>
</dbReference>
<proteinExistence type="inferred from homology"/>
<dbReference type="InterPro" id="IPR035901">
    <property type="entry name" value="GIY-YIG_endonuc_sf"/>
</dbReference>